<dbReference type="RefSeq" id="WP_146588462.1">
    <property type="nucleotide sequence ID" value="NZ_SJPO01000007.1"/>
</dbReference>
<reference evidence="2 3" key="1">
    <citation type="submission" date="2019-02" db="EMBL/GenBank/DDBJ databases">
        <title>Deep-cultivation of Planctomycetes and their phenomic and genomic characterization uncovers novel biology.</title>
        <authorList>
            <person name="Wiegand S."/>
            <person name="Jogler M."/>
            <person name="Boedeker C."/>
            <person name="Pinto D."/>
            <person name="Vollmers J."/>
            <person name="Rivas-Marin E."/>
            <person name="Kohn T."/>
            <person name="Peeters S.H."/>
            <person name="Heuer A."/>
            <person name="Rast P."/>
            <person name="Oberbeckmann S."/>
            <person name="Bunk B."/>
            <person name="Jeske O."/>
            <person name="Meyerdierks A."/>
            <person name="Storesund J.E."/>
            <person name="Kallscheuer N."/>
            <person name="Luecker S."/>
            <person name="Lage O.M."/>
            <person name="Pohl T."/>
            <person name="Merkel B.J."/>
            <person name="Hornburger P."/>
            <person name="Mueller R.-W."/>
            <person name="Bruemmer F."/>
            <person name="Labrenz M."/>
            <person name="Spormann A.M."/>
            <person name="Op Den Camp H."/>
            <person name="Overmann J."/>
            <person name="Amann R."/>
            <person name="Jetten M.S.M."/>
            <person name="Mascher T."/>
            <person name="Medema M.H."/>
            <person name="Devos D.P."/>
            <person name="Kaster A.-K."/>
            <person name="Ovreas L."/>
            <person name="Rohde M."/>
            <person name="Galperin M.Y."/>
            <person name="Jogler C."/>
        </authorList>
    </citation>
    <scope>NUCLEOTIDE SEQUENCE [LARGE SCALE GENOMIC DNA]</scope>
    <source>
        <strain evidence="2 3">Pla123a</strain>
    </source>
</reference>
<dbReference type="Proteomes" id="UP000318478">
    <property type="component" value="Unassembled WGS sequence"/>
</dbReference>
<feature type="chain" id="PRO_5023044932" description="PEP-CTERM protein-sorting domain-containing protein" evidence="1">
    <location>
        <begin position="23"/>
        <end position="325"/>
    </location>
</feature>
<evidence type="ECO:0000256" key="1">
    <source>
        <dbReference type="SAM" id="SignalP"/>
    </source>
</evidence>
<gene>
    <name evidence="2" type="ORF">Pla123a_30880</name>
</gene>
<dbReference type="AlphaFoldDB" id="A0A5C5YLC7"/>
<evidence type="ECO:0008006" key="4">
    <source>
        <dbReference type="Google" id="ProtNLM"/>
    </source>
</evidence>
<evidence type="ECO:0000313" key="2">
    <source>
        <dbReference type="EMBL" id="TWT75578.1"/>
    </source>
</evidence>
<dbReference type="EMBL" id="SJPO01000007">
    <property type="protein sequence ID" value="TWT75578.1"/>
    <property type="molecule type" value="Genomic_DNA"/>
</dbReference>
<accession>A0A5C5YLC7</accession>
<protein>
    <recommendedName>
        <fullName evidence="4">PEP-CTERM protein-sorting domain-containing protein</fullName>
    </recommendedName>
</protein>
<keyword evidence="3" id="KW-1185">Reference proteome</keyword>
<dbReference type="OrthoDB" id="263773at2"/>
<sequence length="325" mass="34559" precursor="true">MLQRIHYLIAIAASVAASPALAFVVAPTHYTTTVQVQGEAEGTEFDDWAGVPIAYADAEDNGGEFEGRPFMDFANLQVANDGEFLYLHMSYHNTSSVNTFIGLDLDADLATGFDLFGLGLIGSDIGYQNDFPFQQATGVYNVGVALTGGPLSNGGALIYTFWDQDGMDKEWAIPLDLGLGFPAGDPAFTGDTIDILFYTEEGAGDINDEVVRYTLAAAPVVQGDFNDDGLVDAADYTIWRDSKNDIGQDLPADGNGDMVVDTLDYDLWAANYGGGAAPVNSLSSAPEPLSATLALTALAGALVRRRRTSDLSNFDEATQRDTLCG</sequence>
<keyword evidence="1" id="KW-0732">Signal</keyword>
<name>A0A5C5YLC7_9BACT</name>
<organism evidence="2 3">
    <name type="scientific">Posidoniimonas polymericola</name>
    <dbReference type="NCBI Taxonomy" id="2528002"/>
    <lineage>
        <taxon>Bacteria</taxon>
        <taxon>Pseudomonadati</taxon>
        <taxon>Planctomycetota</taxon>
        <taxon>Planctomycetia</taxon>
        <taxon>Pirellulales</taxon>
        <taxon>Lacipirellulaceae</taxon>
        <taxon>Posidoniimonas</taxon>
    </lineage>
</organism>
<evidence type="ECO:0000313" key="3">
    <source>
        <dbReference type="Proteomes" id="UP000318478"/>
    </source>
</evidence>
<feature type="signal peptide" evidence="1">
    <location>
        <begin position="1"/>
        <end position="22"/>
    </location>
</feature>
<proteinExistence type="predicted"/>
<comment type="caution">
    <text evidence="2">The sequence shown here is derived from an EMBL/GenBank/DDBJ whole genome shotgun (WGS) entry which is preliminary data.</text>
</comment>